<protein>
    <submittedName>
        <fullName evidence="1">Uncharacterized protein</fullName>
    </submittedName>
</protein>
<organism evidence="1 2">
    <name type="scientific">Batillaria attramentaria</name>
    <dbReference type="NCBI Taxonomy" id="370345"/>
    <lineage>
        <taxon>Eukaryota</taxon>
        <taxon>Metazoa</taxon>
        <taxon>Spiralia</taxon>
        <taxon>Lophotrochozoa</taxon>
        <taxon>Mollusca</taxon>
        <taxon>Gastropoda</taxon>
        <taxon>Caenogastropoda</taxon>
        <taxon>Sorbeoconcha</taxon>
        <taxon>Cerithioidea</taxon>
        <taxon>Batillariidae</taxon>
        <taxon>Batillaria</taxon>
    </lineage>
</organism>
<comment type="caution">
    <text evidence="1">The sequence shown here is derived from an EMBL/GenBank/DDBJ whole genome shotgun (WGS) entry which is preliminary data.</text>
</comment>
<dbReference type="AlphaFoldDB" id="A0ABD0LFW7"/>
<name>A0ABD0LFW7_9CAEN</name>
<evidence type="ECO:0000313" key="2">
    <source>
        <dbReference type="Proteomes" id="UP001519460"/>
    </source>
</evidence>
<feature type="non-terminal residue" evidence="1">
    <location>
        <position position="1"/>
    </location>
</feature>
<reference evidence="1 2" key="1">
    <citation type="journal article" date="2023" name="Sci. Data">
        <title>Genome assembly of the Korean intertidal mud-creeper Batillaria attramentaria.</title>
        <authorList>
            <person name="Patra A.K."/>
            <person name="Ho P.T."/>
            <person name="Jun S."/>
            <person name="Lee S.J."/>
            <person name="Kim Y."/>
            <person name="Won Y.J."/>
        </authorList>
    </citation>
    <scope>NUCLEOTIDE SEQUENCE [LARGE SCALE GENOMIC DNA]</scope>
    <source>
        <strain evidence="1">Wonlab-2016</strain>
    </source>
</reference>
<gene>
    <name evidence="1" type="ORF">BaRGS_00010318</name>
</gene>
<sequence length="155" mass="16687">LETVSAPAALGLVSVVTDDIVGINRKYRGTSVCLPLVLLSVAFRRGGGGCENLLQLGNEAVTAAESLDCTCAIQLTTQRESSLEGFGCVGLGYKQYSIAFQSGGTDQATTEQHRVNKNWRRCRPHQQRESPEGAIDLFGSNVRVNFTVHLFLSAV</sequence>
<evidence type="ECO:0000313" key="1">
    <source>
        <dbReference type="EMBL" id="KAK7498364.1"/>
    </source>
</evidence>
<accession>A0ABD0LFW7</accession>
<dbReference type="EMBL" id="JACVVK020000051">
    <property type="protein sequence ID" value="KAK7498364.1"/>
    <property type="molecule type" value="Genomic_DNA"/>
</dbReference>
<keyword evidence="2" id="KW-1185">Reference proteome</keyword>
<proteinExistence type="predicted"/>
<dbReference type="Proteomes" id="UP001519460">
    <property type="component" value="Unassembled WGS sequence"/>
</dbReference>